<feature type="domain" description="FHA" evidence="2">
    <location>
        <begin position="108"/>
        <end position="157"/>
    </location>
</feature>
<dbReference type="RefSeq" id="WP_380567385.1">
    <property type="nucleotide sequence ID" value="NZ_JBEUKS010000012.1"/>
</dbReference>
<dbReference type="PANTHER" id="PTHR23308">
    <property type="entry name" value="NUCLEAR INHIBITOR OF PROTEIN PHOSPHATASE-1"/>
    <property type="match status" value="1"/>
</dbReference>
<proteinExistence type="predicted"/>
<dbReference type="Proteomes" id="UP001592581">
    <property type="component" value="Unassembled WGS sequence"/>
</dbReference>
<dbReference type="PROSITE" id="PS50006">
    <property type="entry name" value="FHA_DOMAIN"/>
    <property type="match status" value="1"/>
</dbReference>
<evidence type="ECO:0000313" key="3">
    <source>
        <dbReference type="EMBL" id="MFC1442331.1"/>
    </source>
</evidence>
<dbReference type="SUPFAM" id="SSF49879">
    <property type="entry name" value="SMAD/FHA domain"/>
    <property type="match status" value="1"/>
</dbReference>
<dbReference type="InterPro" id="IPR012551">
    <property type="entry name" value="DUF1707_SHOCT-like"/>
</dbReference>
<comment type="caution">
    <text evidence="3">The sequence shown here is derived from an EMBL/GenBank/DDBJ whole genome shotgun (WGS) entry which is preliminary data.</text>
</comment>
<gene>
    <name evidence="3" type="ORF">ABUW04_29165</name>
</gene>
<keyword evidence="4" id="KW-1185">Reference proteome</keyword>
<accession>A0ABV6XVN6</accession>
<sequence>MTTPESLTQVARISDAERDRAIRLLREHSVQGRLSPDTFIRRIELALTAQRRADLDELIADLPDQGRLTRLALRAVASVSRFGVRLRGAWQTPRLQPLVLPGPETPVLRIGRLPGSELRLTHESVSRTHAELRRIGDEWMLRDLASTNGTLVNGCRIIGQVAVRPGDRVAFGHTVFRIESRRKLS</sequence>
<dbReference type="CDD" id="cd00060">
    <property type="entry name" value="FHA"/>
    <property type="match status" value="1"/>
</dbReference>
<dbReference type="EMBL" id="JBEUKS010000012">
    <property type="protein sequence ID" value="MFC1442331.1"/>
    <property type="molecule type" value="Genomic_DNA"/>
</dbReference>
<name>A0ABV6XVN6_9ACTN</name>
<evidence type="ECO:0000259" key="2">
    <source>
        <dbReference type="PROSITE" id="PS50006"/>
    </source>
</evidence>
<dbReference type="InterPro" id="IPR008984">
    <property type="entry name" value="SMAD_FHA_dom_sf"/>
</dbReference>
<reference evidence="3 4" key="1">
    <citation type="submission" date="2024-06" db="EMBL/GenBank/DDBJ databases">
        <authorList>
            <person name="Lee S.D."/>
        </authorList>
    </citation>
    <scope>NUCLEOTIDE SEQUENCE [LARGE SCALE GENOMIC DNA]</scope>
    <source>
        <strain evidence="3 4">N1-10</strain>
    </source>
</reference>
<keyword evidence="1" id="KW-0597">Phosphoprotein</keyword>
<dbReference type="Pfam" id="PF00498">
    <property type="entry name" value="FHA"/>
    <property type="match status" value="1"/>
</dbReference>
<evidence type="ECO:0000313" key="4">
    <source>
        <dbReference type="Proteomes" id="UP001592581"/>
    </source>
</evidence>
<dbReference type="InterPro" id="IPR000253">
    <property type="entry name" value="FHA_dom"/>
</dbReference>
<dbReference type="SMART" id="SM00240">
    <property type="entry name" value="FHA"/>
    <property type="match status" value="1"/>
</dbReference>
<dbReference type="Gene3D" id="2.60.200.20">
    <property type="match status" value="1"/>
</dbReference>
<dbReference type="InterPro" id="IPR050923">
    <property type="entry name" value="Cell_Proc_Reg/RNA_Proc"/>
</dbReference>
<organism evidence="3 4">
    <name type="scientific">Streptacidiphilus jeojiensis</name>
    <dbReference type="NCBI Taxonomy" id="3229225"/>
    <lineage>
        <taxon>Bacteria</taxon>
        <taxon>Bacillati</taxon>
        <taxon>Actinomycetota</taxon>
        <taxon>Actinomycetes</taxon>
        <taxon>Kitasatosporales</taxon>
        <taxon>Streptomycetaceae</taxon>
        <taxon>Streptacidiphilus</taxon>
    </lineage>
</organism>
<evidence type="ECO:0000256" key="1">
    <source>
        <dbReference type="ARBA" id="ARBA00022553"/>
    </source>
</evidence>
<protein>
    <submittedName>
        <fullName evidence="3">DUF1707 and FHA domain-containing protein</fullName>
    </submittedName>
</protein>
<dbReference type="Pfam" id="PF08044">
    <property type="entry name" value="DUF1707"/>
    <property type="match status" value="1"/>
</dbReference>